<name>A0AA40TTV8_9PSED</name>
<dbReference type="AlphaFoldDB" id="A0AA40TTV8"/>
<reference evidence="1 2" key="1">
    <citation type="submission" date="2015-09" db="EMBL/GenBank/DDBJ databases">
        <title>Genome announcement of multiple Pseudomonas syringae strains.</title>
        <authorList>
            <person name="Thakur S."/>
            <person name="Wang P.W."/>
            <person name="Gong Y."/>
            <person name="Weir B.S."/>
            <person name="Guttman D.S."/>
        </authorList>
    </citation>
    <scope>NUCLEOTIDE SEQUENCE [LARGE SCALE GENOMIC DNA]</scope>
    <source>
        <strain evidence="1 2">ICMP9151</strain>
    </source>
</reference>
<evidence type="ECO:0008006" key="3">
    <source>
        <dbReference type="Google" id="ProtNLM"/>
    </source>
</evidence>
<protein>
    <recommendedName>
        <fullName evidence="3">Type 1 fimbrial protein</fullName>
    </recommendedName>
</protein>
<evidence type="ECO:0000313" key="2">
    <source>
        <dbReference type="Proteomes" id="UP000050523"/>
    </source>
</evidence>
<dbReference type="Proteomes" id="UP000050523">
    <property type="component" value="Unassembled WGS sequence"/>
</dbReference>
<comment type="caution">
    <text evidence="1">The sequence shown here is derived from an EMBL/GenBank/DDBJ whole genome shotgun (WGS) entry which is preliminary data.</text>
</comment>
<dbReference type="EMBL" id="LJRO01000384">
    <property type="protein sequence ID" value="KPY94299.1"/>
    <property type="molecule type" value="Genomic_DNA"/>
</dbReference>
<organism evidence="1 2">
    <name type="scientific">Pseudomonas tremae</name>
    <dbReference type="NCBI Taxonomy" id="200454"/>
    <lineage>
        <taxon>Bacteria</taxon>
        <taxon>Pseudomonadati</taxon>
        <taxon>Pseudomonadota</taxon>
        <taxon>Gammaproteobacteria</taxon>
        <taxon>Pseudomonadales</taxon>
        <taxon>Pseudomonadaceae</taxon>
        <taxon>Pseudomonas</taxon>
    </lineage>
</organism>
<gene>
    <name evidence="1" type="ORF">ALO43_100510</name>
</gene>
<proteinExistence type="predicted"/>
<sequence>MEYAMRREKSGWKVMLNMLTRPKGLLAAVITLPLMVAPSVSSAKDGMLSLHGSIVNSSCQVSRPDGHAAAARTRMLEVAPGIDVYVSTDGNACTAYAVPFVAYYQVLPDTLKPDGTSSQGRAAVITLNYQ</sequence>
<accession>A0AA40TTV8</accession>
<evidence type="ECO:0000313" key="1">
    <source>
        <dbReference type="EMBL" id="KPY94299.1"/>
    </source>
</evidence>